<keyword evidence="3" id="KW-1185">Reference proteome</keyword>
<protein>
    <recommendedName>
        <fullName evidence="1">Tc1-like transposase DDE domain-containing protein</fullName>
    </recommendedName>
</protein>
<evidence type="ECO:0000313" key="2">
    <source>
        <dbReference type="Ensembl" id="ENSAPEP00000033477.1"/>
    </source>
</evidence>
<evidence type="ECO:0000313" key="3">
    <source>
        <dbReference type="Proteomes" id="UP000265080"/>
    </source>
</evidence>
<name>A0A3P8UDU4_AMPPE</name>
<evidence type="ECO:0000259" key="1">
    <source>
        <dbReference type="Pfam" id="PF13358"/>
    </source>
</evidence>
<proteinExistence type="predicted"/>
<reference evidence="2 3" key="1">
    <citation type="submission" date="2018-03" db="EMBL/GenBank/DDBJ databases">
        <title>Finding Nemo's genes: A chromosome-scale reference assembly of the genome of the orange clownfish Amphiprion percula.</title>
        <authorList>
            <person name="Lehmann R."/>
        </authorList>
    </citation>
    <scope>NUCLEOTIDE SEQUENCE</scope>
</reference>
<dbReference type="Ensembl" id="ENSAPET00000034355.1">
    <property type="protein sequence ID" value="ENSAPEP00000033477.1"/>
    <property type="gene ID" value="ENSAPEG00000023776.1"/>
</dbReference>
<organism evidence="2 3">
    <name type="scientific">Amphiprion percula</name>
    <name type="common">Orange clownfish</name>
    <name type="synonym">Lutjanus percula</name>
    <dbReference type="NCBI Taxonomy" id="161767"/>
    <lineage>
        <taxon>Eukaryota</taxon>
        <taxon>Metazoa</taxon>
        <taxon>Chordata</taxon>
        <taxon>Craniata</taxon>
        <taxon>Vertebrata</taxon>
        <taxon>Euteleostomi</taxon>
        <taxon>Actinopterygii</taxon>
        <taxon>Neopterygii</taxon>
        <taxon>Teleostei</taxon>
        <taxon>Neoteleostei</taxon>
        <taxon>Acanthomorphata</taxon>
        <taxon>Ovalentaria</taxon>
        <taxon>Pomacentridae</taxon>
        <taxon>Amphiprion</taxon>
    </lineage>
</organism>
<sequence>MKSHDYQGILQRNVLPSVRKLGLSRRSWVLQQDNESKHTAKNTEEWLRGKHWTILKWPSMSPDLNPIEHLWKELKHAVWRRNPSNLRQLEHGGGSIMIWGAFSFSGTLELQVVQGRPSWWCVCSGPWCARYECHT</sequence>
<dbReference type="STRING" id="161767.ENSAPEP00000033477"/>
<accession>A0A3P8UDU4</accession>
<reference evidence="2" key="2">
    <citation type="submission" date="2025-08" db="UniProtKB">
        <authorList>
            <consortium name="Ensembl"/>
        </authorList>
    </citation>
    <scope>IDENTIFICATION</scope>
</reference>
<dbReference type="GeneTree" id="ENSGT01140000282497"/>
<feature type="domain" description="Tc1-like transposase DDE" evidence="1">
    <location>
        <begin position="24"/>
        <end position="89"/>
    </location>
</feature>
<dbReference type="Gene3D" id="3.30.420.10">
    <property type="entry name" value="Ribonuclease H-like superfamily/Ribonuclease H"/>
    <property type="match status" value="1"/>
</dbReference>
<dbReference type="InterPro" id="IPR036397">
    <property type="entry name" value="RNaseH_sf"/>
</dbReference>
<dbReference type="OMA" id="CARYECH"/>
<dbReference type="GO" id="GO:0003676">
    <property type="term" value="F:nucleic acid binding"/>
    <property type="evidence" value="ECO:0007669"/>
    <property type="project" value="InterPro"/>
</dbReference>
<reference evidence="2" key="3">
    <citation type="submission" date="2025-09" db="UniProtKB">
        <authorList>
            <consortium name="Ensembl"/>
        </authorList>
    </citation>
    <scope>IDENTIFICATION</scope>
</reference>
<dbReference type="AlphaFoldDB" id="A0A3P8UDU4"/>
<dbReference type="InterPro" id="IPR038717">
    <property type="entry name" value="Tc1-like_DDE_dom"/>
</dbReference>
<dbReference type="Pfam" id="PF13358">
    <property type="entry name" value="DDE_3"/>
    <property type="match status" value="1"/>
</dbReference>
<dbReference type="Proteomes" id="UP000265080">
    <property type="component" value="Chromosome 12"/>
</dbReference>